<evidence type="ECO:0000313" key="9">
    <source>
        <dbReference type="Proteomes" id="UP000776629"/>
    </source>
</evidence>
<evidence type="ECO:0000256" key="2">
    <source>
        <dbReference type="ARBA" id="ARBA00022448"/>
    </source>
</evidence>
<feature type="transmembrane region" description="Helical" evidence="6">
    <location>
        <begin position="299"/>
        <end position="322"/>
    </location>
</feature>
<dbReference type="InterPro" id="IPR052524">
    <property type="entry name" value="MFS_Cyanate_Porter"/>
</dbReference>
<dbReference type="InterPro" id="IPR036259">
    <property type="entry name" value="MFS_trans_sf"/>
</dbReference>
<dbReference type="InterPro" id="IPR020846">
    <property type="entry name" value="MFS_dom"/>
</dbReference>
<evidence type="ECO:0000256" key="3">
    <source>
        <dbReference type="ARBA" id="ARBA00022692"/>
    </source>
</evidence>
<feature type="transmembrane region" description="Helical" evidence="6">
    <location>
        <begin position="137"/>
        <end position="157"/>
    </location>
</feature>
<name>A0ABS2EQ20_9LACO</name>
<feature type="domain" description="Major facilitator superfamily (MFS) profile" evidence="7">
    <location>
        <begin position="10"/>
        <end position="390"/>
    </location>
</feature>
<protein>
    <submittedName>
        <fullName evidence="8">MFS transporter</fullName>
    </submittedName>
</protein>
<feature type="transmembrane region" description="Helical" evidence="6">
    <location>
        <begin position="275"/>
        <end position="293"/>
    </location>
</feature>
<evidence type="ECO:0000259" key="7">
    <source>
        <dbReference type="PROSITE" id="PS50850"/>
    </source>
</evidence>
<feature type="transmembrane region" description="Helical" evidence="6">
    <location>
        <begin position="209"/>
        <end position="231"/>
    </location>
</feature>
<dbReference type="Proteomes" id="UP000776629">
    <property type="component" value="Unassembled WGS sequence"/>
</dbReference>
<feature type="transmembrane region" description="Helical" evidence="6">
    <location>
        <begin position="50"/>
        <end position="72"/>
    </location>
</feature>
<keyword evidence="2" id="KW-0813">Transport</keyword>
<evidence type="ECO:0000313" key="8">
    <source>
        <dbReference type="EMBL" id="MBM6754518.1"/>
    </source>
</evidence>
<feature type="transmembrane region" description="Helical" evidence="6">
    <location>
        <begin position="103"/>
        <end position="125"/>
    </location>
</feature>
<dbReference type="Gene3D" id="1.20.1250.20">
    <property type="entry name" value="MFS general substrate transporter like domains"/>
    <property type="match status" value="2"/>
</dbReference>
<dbReference type="Pfam" id="PF07690">
    <property type="entry name" value="MFS_1"/>
    <property type="match status" value="1"/>
</dbReference>
<feature type="transmembrane region" description="Helical" evidence="6">
    <location>
        <begin position="163"/>
        <end position="182"/>
    </location>
</feature>
<dbReference type="RefSeq" id="WP_204776799.1">
    <property type="nucleotide sequence ID" value="NZ_JACJJQ010000033.1"/>
</dbReference>
<feature type="transmembrane region" description="Helical" evidence="6">
    <location>
        <begin position="364"/>
        <end position="384"/>
    </location>
</feature>
<feature type="transmembrane region" description="Helical" evidence="6">
    <location>
        <begin position="79"/>
        <end position="97"/>
    </location>
</feature>
<gene>
    <name evidence="8" type="ORF">H5993_07085</name>
</gene>
<keyword evidence="4 6" id="KW-1133">Transmembrane helix</keyword>
<evidence type="ECO:0000256" key="5">
    <source>
        <dbReference type="ARBA" id="ARBA00023136"/>
    </source>
</evidence>
<dbReference type="CDD" id="cd17339">
    <property type="entry name" value="MFS_NIMT_CynX_like"/>
    <property type="match status" value="1"/>
</dbReference>
<comment type="subcellular location">
    <subcellularLocation>
        <location evidence="1">Cell membrane</location>
        <topology evidence="1">Multi-pass membrane protein</topology>
    </subcellularLocation>
</comment>
<dbReference type="PROSITE" id="PS50850">
    <property type="entry name" value="MFS"/>
    <property type="match status" value="1"/>
</dbReference>
<keyword evidence="9" id="KW-1185">Reference proteome</keyword>
<evidence type="ECO:0000256" key="1">
    <source>
        <dbReference type="ARBA" id="ARBA00004651"/>
    </source>
</evidence>
<accession>A0ABS2EQ20</accession>
<reference evidence="8 9" key="1">
    <citation type="journal article" date="2021" name="Sci. Rep.">
        <title>The distribution of antibiotic resistance genes in chicken gut microbiota commensals.</title>
        <authorList>
            <person name="Juricova H."/>
            <person name="Matiasovicova J."/>
            <person name="Kubasova T."/>
            <person name="Cejkova D."/>
            <person name="Rychlik I."/>
        </authorList>
    </citation>
    <scope>NUCLEOTIDE SEQUENCE [LARGE SCALE GENOMIC DNA]</scope>
    <source>
        <strain evidence="8 9">An810</strain>
    </source>
</reference>
<dbReference type="PANTHER" id="PTHR23523:SF2">
    <property type="entry name" value="2-NITROIMIDAZOLE TRANSPORTER"/>
    <property type="match status" value="1"/>
</dbReference>
<keyword evidence="3 6" id="KW-0812">Transmembrane</keyword>
<evidence type="ECO:0000256" key="6">
    <source>
        <dbReference type="SAM" id="Phobius"/>
    </source>
</evidence>
<keyword evidence="5 6" id="KW-0472">Membrane</keyword>
<proteinExistence type="predicted"/>
<feature type="transmembrane region" description="Helical" evidence="6">
    <location>
        <begin position="334"/>
        <end position="352"/>
    </location>
</feature>
<dbReference type="PANTHER" id="PTHR23523">
    <property type="match status" value="1"/>
</dbReference>
<sequence length="394" mass="42721">MTTLNQTKRQGFFLVLGIFLLGACMRSPFTSLPSVVNEIANSFHIPVTELGILTTIPLICFGLLSSLVPGLSQRFGNEITIAFALAILILGSILRIFSLSALMIGTVLIGIATTFINVLLPAIITEKMPDRIGPMTSLYNVSLTMFSALGAYLITPITHATSWQFGIIILTLLVTITLILWFPTAKKSQPVSQTMALEKGHNMYTNLRAWYLLLYFGLSSFVFYTTVAWLPSIAMDHGLSSNSASLVAGLFQLFSMPTAFIVPMLATKVKKRGKIVFVAGLLTIFGYLGLLLPTSSLSYYVLIALLLGLGTASTFGLIMTLFGLKTNNPADTRSLSGMVQSLGYLLAAIGPWLTGNLKATAGNWQVAIIVTILISIIFTVFGLFSEQHDQIIEK</sequence>
<dbReference type="InterPro" id="IPR011701">
    <property type="entry name" value="MFS"/>
</dbReference>
<dbReference type="SUPFAM" id="SSF103473">
    <property type="entry name" value="MFS general substrate transporter"/>
    <property type="match status" value="1"/>
</dbReference>
<organism evidence="8 9">
    <name type="scientific">Limosilactobacillus alvi</name>
    <dbReference type="NCBI Taxonomy" id="990412"/>
    <lineage>
        <taxon>Bacteria</taxon>
        <taxon>Bacillati</taxon>
        <taxon>Bacillota</taxon>
        <taxon>Bacilli</taxon>
        <taxon>Lactobacillales</taxon>
        <taxon>Lactobacillaceae</taxon>
        <taxon>Limosilactobacillus</taxon>
    </lineage>
</organism>
<dbReference type="EMBL" id="JACJJQ010000033">
    <property type="protein sequence ID" value="MBM6754518.1"/>
    <property type="molecule type" value="Genomic_DNA"/>
</dbReference>
<evidence type="ECO:0000256" key="4">
    <source>
        <dbReference type="ARBA" id="ARBA00022989"/>
    </source>
</evidence>
<comment type="caution">
    <text evidence="8">The sequence shown here is derived from an EMBL/GenBank/DDBJ whole genome shotgun (WGS) entry which is preliminary data.</text>
</comment>
<feature type="transmembrane region" description="Helical" evidence="6">
    <location>
        <begin position="243"/>
        <end position="263"/>
    </location>
</feature>